<evidence type="ECO:0000256" key="2">
    <source>
        <dbReference type="ARBA" id="ARBA00012438"/>
    </source>
</evidence>
<dbReference type="Gene3D" id="3.30.565.10">
    <property type="entry name" value="Histidine kinase-like ATPase, C-terminal domain"/>
    <property type="match status" value="1"/>
</dbReference>
<dbReference type="GO" id="GO:0030295">
    <property type="term" value="F:protein kinase activator activity"/>
    <property type="evidence" value="ECO:0007669"/>
    <property type="project" value="TreeGrafter"/>
</dbReference>
<dbReference type="Pfam" id="PF00512">
    <property type="entry name" value="HisKA"/>
    <property type="match status" value="1"/>
</dbReference>
<dbReference type="PROSITE" id="PS50109">
    <property type="entry name" value="HIS_KIN"/>
    <property type="match status" value="1"/>
</dbReference>
<feature type="domain" description="PAS" evidence="9">
    <location>
        <begin position="32"/>
        <end position="105"/>
    </location>
</feature>
<dbReference type="PRINTS" id="PR00344">
    <property type="entry name" value="BCTRLSENSOR"/>
</dbReference>
<protein>
    <recommendedName>
        <fullName evidence="2">histidine kinase</fullName>
        <ecNumber evidence="2">2.7.13.3</ecNumber>
    </recommendedName>
</protein>
<keyword evidence="12" id="KW-1185">Reference proteome</keyword>
<feature type="coiled-coil region" evidence="7">
    <location>
        <begin position="15"/>
        <end position="42"/>
    </location>
</feature>
<dbReference type="Proteomes" id="UP000037755">
    <property type="component" value="Unassembled WGS sequence"/>
</dbReference>
<dbReference type="InterPro" id="IPR036890">
    <property type="entry name" value="HATPase_C_sf"/>
</dbReference>
<comment type="caution">
    <text evidence="11">The sequence shown here is derived from an EMBL/GenBank/DDBJ whole genome shotgun (WGS) entry which is preliminary data.</text>
</comment>
<dbReference type="NCBIfam" id="TIGR00229">
    <property type="entry name" value="sensory_box"/>
    <property type="match status" value="1"/>
</dbReference>
<dbReference type="GO" id="GO:0000156">
    <property type="term" value="F:phosphorelay response regulator activity"/>
    <property type="evidence" value="ECO:0007669"/>
    <property type="project" value="TreeGrafter"/>
</dbReference>
<dbReference type="Pfam" id="PF02518">
    <property type="entry name" value="HATPase_c"/>
    <property type="match status" value="1"/>
</dbReference>
<reference evidence="11 12" key="1">
    <citation type="submission" date="2015-08" db="EMBL/GenBank/DDBJ databases">
        <title>Whole genome sequence of Flavobacterium akiainvivens IK-1T, from decaying Wikstroemia oahuensis, an endemic Hawaiian shrub.</title>
        <authorList>
            <person name="Wan X."/>
            <person name="Hou S."/>
            <person name="Saito J."/>
            <person name="Donachie S."/>
        </authorList>
    </citation>
    <scope>NUCLEOTIDE SEQUENCE [LARGE SCALE GENOMIC DNA]</scope>
    <source>
        <strain evidence="11 12">IK-1</strain>
    </source>
</reference>
<dbReference type="InterPro" id="IPR000700">
    <property type="entry name" value="PAS-assoc_C"/>
</dbReference>
<sequence length="397" mass="45313">MDNPLSSPPNYRTLSEQLQNHVQESELNLRESEERYHKMIEEVQDYAILLLDIDGNIQNWNRGAQKIKGYTEKEIVGRNFRVFYLDSDREDQLPERLINEAYTTGRATHEGWRLRSDGTTFWGSVVITGLHDADNNIIGFSKVTRDLTERKLAEDQIQEYARSIELRNKQLEEYAYIASHDLQEPLRKIQVFAEMLHNNLDDKEAALRHLDRISASAKRMSQLIKDVLKYSQVSVTEELFEDVCLNQVFEGIKEDFDLLILEKGVTIKTKGLGTVKGIPIQIHQLFNNLMGNAIKFCSQTPLIKVSAQPLSAFMAAQYPELRQEHNYTIITFKDNGQGFDPQYADQVFKMFKRLTNNAGTGIGLALCKKIVEHHGGHISVVSQPGVGTTFTIILPVD</sequence>
<dbReference type="Gene3D" id="3.30.450.20">
    <property type="entry name" value="PAS domain"/>
    <property type="match status" value="1"/>
</dbReference>
<dbReference type="PANTHER" id="PTHR42878:SF15">
    <property type="entry name" value="BACTERIOPHYTOCHROME"/>
    <property type="match status" value="1"/>
</dbReference>
<organism evidence="11 12">
    <name type="scientific">Flavobacterium akiainvivens</name>
    <dbReference type="NCBI Taxonomy" id="1202724"/>
    <lineage>
        <taxon>Bacteria</taxon>
        <taxon>Pseudomonadati</taxon>
        <taxon>Bacteroidota</taxon>
        <taxon>Flavobacteriia</taxon>
        <taxon>Flavobacteriales</taxon>
        <taxon>Flavobacteriaceae</taxon>
        <taxon>Flavobacterium</taxon>
    </lineage>
</organism>
<dbReference type="Gene3D" id="1.10.287.130">
    <property type="match status" value="1"/>
</dbReference>
<dbReference type="GO" id="GO:0007234">
    <property type="term" value="P:osmosensory signaling via phosphorelay pathway"/>
    <property type="evidence" value="ECO:0007669"/>
    <property type="project" value="TreeGrafter"/>
</dbReference>
<evidence type="ECO:0000259" key="8">
    <source>
        <dbReference type="PROSITE" id="PS50109"/>
    </source>
</evidence>
<feature type="domain" description="PAC" evidence="10">
    <location>
        <begin position="107"/>
        <end position="159"/>
    </location>
</feature>
<dbReference type="AlphaFoldDB" id="A0A0M8MJ23"/>
<dbReference type="InterPro" id="IPR003661">
    <property type="entry name" value="HisK_dim/P_dom"/>
</dbReference>
<dbReference type="GO" id="GO:0016020">
    <property type="term" value="C:membrane"/>
    <property type="evidence" value="ECO:0007669"/>
    <property type="project" value="UniProtKB-SubCell"/>
</dbReference>
<dbReference type="SUPFAM" id="SSF55874">
    <property type="entry name" value="ATPase domain of HSP90 chaperone/DNA topoisomerase II/histidine kinase"/>
    <property type="match status" value="1"/>
</dbReference>
<evidence type="ECO:0000256" key="6">
    <source>
        <dbReference type="ARBA" id="ARBA00023136"/>
    </source>
</evidence>
<dbReference type="CDD" id="cd00130">
    <property type="entry name" value="PAS"/>
    <property type="match status" value="1"/>
</dbReference>
<comment type="catalytic activity">
    <reaction evidence="1">
        <text>ATP + protein L-histidine = ADP + protein N-phospho-L-histidine.</text>
        <dbReference type="EC" id="2.7.13.3"/>
    </reaction>
</comment>
<feature type="domain" description="Histidine kinase" evidence="8">
    <location>
        <begin position="177"/>
        <end position="397"/>
    </location>
</feature>
<evidence type="ECO:0000256" key="3">
    <source>
        <dbReference type="ARBA" id="ARBA00022553"/>
    </source>
</evidence>
<dbReference type="RefSeq" id="WP_074961704.1">
    <property type="nucleotide sequence ID" value="NZ_FOYA01000021.1"/>
</dbReference>
<evidence type="ECO:0000256" key="5">
    <source>
        <dbReference type="ARBA" id="ARBA00022777"/>
    </source>
</evidence>
<dbReference type="InterPro" id="IPR035965">
    <property type="entry name" value="PAS-like_dom_sf"/>
</dbReference>
<dbReference type="EMBL" id="LIYD01000005">
    <property type="protein sequence ID" value="KOS06827.1"/>
    <property type="molecule type" value="Genomic_DNA"/>
</dbReference>
<evidence type="ECO:0000256" key="7">
    <source>
        <dbReference type="SAM" id="Coils"/>
    </source>
</evidence>
<dbReference type="Pfam" id="PF13426">
    <property type="entry name" value="PAS_9"/>
    <property type="match status" value="1"/>
</dbReference>
<dbReference type="SUPFAM" id="SSF47384">
    <property type="entry name" value="Homodimeric domain of signal transducing histidine kinase"/>
    <property type="match status" value="1"/>
</dbReference>
<dbReference type="SMART" id="SM00091">
    <property type="entry name" value="PAS"/>
    <property type="match status" value="1"/>
</dbReference>
<evidence type="ECO:0000256" key="1">
    <source>
        <dbReference type="ARBA" id="ARBA00000085"/>
    </source>
</evidence>
<dbReference type="CDD" id="cd00082">
    <property type="entry name" value="HisKA"/>
    <property type="match status" value="1"/>
</dbReference>
<name>A0A0M8MJ23_9FLAO</name>
<keyword evidence="5" id="KW-0418">Kinase</keyword>
<dbReference type="PROSITE" id="PS50113">
    <property type="entry name" value="PAC"/>
    <property type="match status" value="1"/>
</dbReference>
<dbReference type="InterPro" id="IPR050351">
    <property type="entry name" value="BphY/WalK/GraS-like"/>
</dbReference>
<dbReference type="InterPro" id="IPR036097">
    <property type="entry name" value="HisK_dim/P_sf"/>
</dbReference>
<evidence type="ECO:0000313" key="12">
    <source>
        <dbReference type="Proteomes" id="UP000037755"/>
    </source>
</evidence>
<dbReference type="PANTHER" id="PTHR42878">
    <property type="entry name" value="TWO-COMPONENT HISTIDINE KINASE"/>
    <property type="match status" value="1"/>
</dbReference>
<gene>
    <name evidence="11" type="ORF">AM493_12925</name>
</gene>
<dbReference type="SMART" id="SM00388">
    <property type="entry name" value="HisKA"/>
    <property type="match status" value="1"/>
</dbReference>
<evidence type="ECO:0000259" key="10">
    <source>
        <dbReference type="PROSITE" id="PS50113"/>
    </source>
</evidence>
<dbReference type="InterPro" id="IPR000014">
    <property type="entry name" value="PAS"/>
</dbReference>
<dbReference type="EC" id="2.7.13.3" evidence="2"/>
<dbReference type="PATRIC" id="fig|1202724.3.peg.2678"/>
<dbReference type="SUPFAM" id="SSF55785">
    <property type="entry name" value="PYP-like sensor domain (PAS domain)"/>
    <property type="match status" value="1"/>
</dbReference>
<proteinExistence type="predicted"/>
<dbReference type="SMART" id="SM00387">
    <property type="entry name" value="HATPase_c"/>
    <property type="match status" value="1"/>
</dbReference>
<dbReference type="PROSITE" id="PS50112">
    <property type="entry name" value="PAS"/>
    <property type="match status" value="1"/>
</dbReference>
<accession>A0A0M8MJ23</accession>
<keyword evidence="6" id="KW-0472">Membrane</keyword>
<dbReference type="InterPro" id="IPR004358">
    <property type="entry name" value="Sig_transdc_His_kin-like_C"/>
</dbReference>
<keyword evidence="7" id="KW-0175">Coiled coil</keyword>
<keyword evidence="4" id="KW-0808">Transferase</keyword>
<dbReference type="GO" id="GO:0000155">
    <property type="term" value="F:phosphorelay sensor kinase activity"/>
    <property type="evidence" value="ECO:0007669"/>
    <property type="project" value="InterPro"/>
</dbReference>
<dbReference type="STRING" id="1202724.AM493_12925"/>
<dbReference type="InterPro" id="IPR003594">
    <property type="entry name" value="HATPase_dom"/>
</dbReference>
<keyword evidence="3" id="KW-0597">Phosphoprotein</keyword>
<dbReference type="InterPro" id="IPR005467">
    <property type="entry name" value="His_kinase_dom"/>
</dbReference>
<evidence type="ECO:0000256" key="4">
    <source>
        <dbReference type="ARBA" id="ARBA00022679"/>
    </source>
</evidence>
<dbReference type="OrthoDB" id="9781208at2"/>
<evidence type="ECO:0000313" key="11">
    <source>
        <dbReference type="EMBL" id="KOS06827.1"/>
    </source>
</evidence>
<evidence type="ECO:0000259" key="9">
    <source>
        <dbReference type="PROSITE" id="PS50112"/>
    </source>
</evidence>